<comment type="caution">
    <text evidence="9">The sequence shown here is derived from an EMBL/GenBank/DDBJ whole genome shotgun (WGS) entry which is preliminary data.</text>
</comment>
<evidence type="ECO:0000256" key="6">
    <source>
        <dbReference type="ARBA" id="ARBA00023136"/>
    </source>
</evidence>
<dbReference type="Proteomes" id="UP001378188">
    <property type="component" value="Unassembled WGS sequence"/>
</dbReference>
<feature type="transmembrane region" description="Helical" evidence="7">
    <location>
        <begin position="28"/>
        <end position="46"/>
    </location>
</feature>
<evidence type="ECO:0000259" key="8">
    <source>
        <dbReference type="Pfam" id="PF06808"/>
    </source>
</evidence>
<comment type="similarity">
    <text evidence="7">Belongs to the TRAP transporter large permease family.</text>
</comment>
<evidence type="ECO:0000256" key="1">
    <source>
        <dbReference type="ARBA" id="ARBA00004429"/>
    </source>
</evidence>
<evidence type="ECO:0000256" key="3">
    <source>
        <dbReference type="ARBA" id="ARBA00022519"/>
    </source>
</evidence>
<sequence length="429" mass="45326">MLDWIVGIVVLLALIAAGVPIAFAMTAVAFAGIVALIGLYPAYAILGQVFYDNGMSYTLSVMPLFVLMGNFVLKAGLADDMYAAANAWLRHYRGGLAMATIVACGGFSSVCGSSLATAATMARVSMPSMRRFGYSDRLATGSIAAGGTLGILIPPSIVLVLYGVITQESIGKLFLAGMLPGLVGVLGYLIAVRISLLIEKEHTERLEPLPMMERVRATKGVIGILALFACVMGGIYIGVFTATEAAGVGATGAFLLALLRRSLTLRTLYEVLIETGRMTAMLFFVLFGALLFSNFVNLAGMPGDLRNMIMALGAHPTMVLLVILVIYLALGAVLESISMMLLTVPVFFPVVIGLGVDPIWFGIFVVVAIEISLITPPVGLNVFVLKSIVPDVPTGVIFRGVMPFIAVDIVRILMLIAVPSLALLLPSTM</sequence>
<evidence type="ECO:0000313" key="9">
    <source>
        <dbReference type="EMBL" id="MEJ8570596.1"/>
    </source>
</evidence>
<feature type="transmembrane region" description="Helical" evidence="7">
    <location>
        <begin position="308"/>
        <end position="330"/>
    </location>
</feature>
<gene>
    <name evidence="9" type="ORF">V3328_03880</name>
</gene>
<feature type="transmembrane region" description="Helical" evidence="7">
    <location>
        <begin position="337"/>
        <end position="354"/>
    </location>
</feature>
<comment type="function">
    <text evidence="7">Part of the tripartite ATP-independent periplasmic (TRAP) transport system.</text>
</comment>
<comment type="subunit">
    <text evidence="7">The complex comprises the extracytoplasmic solute receptor protein and the two transmembrane proteins.</text>
</comment>
<dbReference type="NCBIfam" id="TIGR00786">
    <property type="entry name" value="dctM"/>
    <property type="match status" value="1"/>
</dbReference>
<evidence type="ECO:0000256" key="5">
    <source>
        <dbReference type="ARBA" id="ARBA00022989"/>
    </source>
</evidence>
<organism evidence="9 10">
    <name type="scientific">Microbaculum marinum</name>
    <dbReference type="NCBI Taxonomy" id="1764581"/>
    <lineage>
        <taxon>Bacteria</taxon>
        <taxon>Pseudomonadati</taxon>
        <taxon>Pseudomonadota</taxon>
        <taxon>Alphaproteobacteria</taxon>
        <taxon>Hyphomicrobiales</taxon>
        <taxon>Tepidamorphaceae</taxon>
        <taxon>Microbaculum</taxon>
    </lineage>
</organism>
<dbReference type="PANTHER" id="PTHR33362:SF5">
    <property type="entry name" value="C4-DICARBOXYLATE TRAP TRANSPORTER LARGE PERMEASE PROTEIN DCTM"/>
    <property type="match status" value="1"/>
</dbReference>
<protein>
    <recommendedName>
        <fullName evidence="7">TRAP transporter large permease protein</fullName>
    </recommendedName>
</protein>
<accession>A0AAW9RST4</accession>
<keyword evidence="2" id="KW-1003">Cell membrane</keyword>
<evidence type="ECO:0000313" key="10">
    <source>
        <dbReference type="Proteomes" id="UP001378188"/>
    </source>
</evidence>
<keyword evidence="3 7" id="KW-0997">Cell inner membrane</keyword>
<dbReference type="PANTHER" id="PTHR33362">
    <property type="entry name" value="SIALIC ACID TRAP TRANSPORTER PERMEASE PROTEIN SIAT-RELATED"/>
    <property type="match status" value="1"/>
</dbReference>
<dbReference type="InterPro" id="IPR010656">
    <property type="entry name" value="DctM"/>
</dbReference>
<feature type="transmembrane region" description="Helical" evidence="7">
    <location>
        <begin position="360"/>
        <end position="384"/>
    </location>
</feature>
<keyword evidence="10" id="KW-1185">Reference proteome</keyword>
<proteinExistence type="inferred from homology"/>
<feature type="transmembrane region" description="Helical" evidence="7">
    <location>
        <begin position="177"/>
        <end position="199"/>
    </location>
</feature>
<name>A0AAW9RST4_9HYPH</name>
<feature type="domain" description="TRAP C4-dicarboxylate transport system permease DctM subunit" evidence="8">
    <location>
        <begin position="8"/>
        <end position="420"/>
    </location>
</feature>
<dbReference type="InterPro" id="IPR004681">
    <property type="entry name" value="TRAP_DctM"/>
</dbReference>
<keyword evidence="5 7" id="KW-1133">Transmembrane helix</keyword>
<dbReference type="PIRSF" id="PIRSF006066">
    <property type="entry name" value="HI0050"/>
    <property type="match status" value="1"/>
</dbReference>
<dbReference type="AlphaFoldDB" id="A0AAW9RST4"/>
<dbReference type="RefSeq" id="WP_340328343.1">
    <property type="nucleotide sequence ID" value="NZ_JAZHOF010000002.1"/>
</dbReference>
<keyword evidence="4 7" id="KW-0812">Transmembrane</keyword>
<feature type="transmembrane region" description="Helical" evidence="7">
    <location>
        <begin position="220"/>
        <end position="239"/>
    </location>
</feature>
<feature type="transmembrane region" description="Helical" evidence="7">
    <location>
        <begin position="396"/>
        <end position="425"/>
    </location>
</feature>
<keyword evidence="7" id="KW-0813">Transport</keyword>
<evidence type="ECO:0000256" key="2">
    <source>
        <dbReference type="ARBA" id="ARBA00022475"/>
    </source>
</evidence>
<evidence type="ECO:0000256" key="4">
    <source>
        <dbReference type="ARBA" id="ARBA00022692"/>
    </source>
</evidence>
<dbReference type="Pfam" id="PF06808">
    <property type="entry name" value="DctM"/>
    <property type="match status" value="1"/>
</dbReference>
<comment type="subcellular location">
    <subcellularLocation>
        <location evidence="1 7">Cell inner membrane</location>
        <topology evidence="1 7">Multi-pass membrane protein</topology>
    </subcellularLocation>
</comment>
<evidence type="ECO:0000256" key="7">
    <source>
        <dbReference type="RuleBase" id="RU369079"/>
    </source>
</evidence>
<feature type="transmembrane region" description="Helical" evidence="7">
    <location>
        <begin position="97"/>
        <end position="122"/>
    </location>
</feature>
<dbReference type="GO" id="GO:0005886">
    <property type="term" value="C:plasma membrane"/>
    <property type="evidence" value="ECO:0007669"/>
    <property type="project" value="UniProtKB-SubCell"/>
</dbReference>
<dbReference type="EMBL" id="JAZHOF010000002">
    <property type="protein sequence ID" value="MEJ8570596.1"/>
    <property type="molecule type" value="Genomic_DNA"/>
</dbReference>
<feature type="transmembrane region" description="Helical" evidence="7">
    <location>
        <begin position="275"/>
        <end position="296"/>
    </location>
</feature>
<keyword evidence="6 7" id="KW-0472">Membrane</keyword>
<dbReference type="GO" id="GO:0022857">
    <property type="term" value="F:transmembrane transporter activity"/>
    <property type="evidence" value="ECO:0007669"/>
    <property type="project" value="UniProtKB-UniRule"/>
</dbReference>
<reference evidence="9 10" key="1">
    <citation type="submission" date="2024-02" db="EMBL/GenBank/DDBJ databases">
        <title>Genome analysis and characterization of Microbaculum marinisediminis sp. nov., isolated from marine sediment.</title>
        <authorList>
            <person name="Du Z.-J."/>
            <person name="Ye Y.-Q."/>
            <person name="Zhang Z.-R."/>
            <person name="Yuan S.-M."/>
            <person name="Zhang X.-Y."/>
        </authorList>
    </citation>
    <scope>NUCLEOTIDE SEQUENCE [LARGE SCALE GENOMIC DNA]</scope>
    <source>
        <strain evidence="9 10">SDUM1044001</strain>
    </source>
</reference>
<feature type="transmembrane region" description="Helical" evidence="7">
    <location>
        <begin position="143"/>
        <end position="165"/>
    </location>
</feature>
<feature type="transmembrane region" description="Helical" evidence="7">
    <location>
        <begin position="58"/>
        <end position="77"/>
    </location>
</feature>